<comment type="subcellular location">
    <subcellularLocation>
        <location evidence="2">Cytoplasm</location>
    </subcellularLocation>
</comment>
<name>A0A0M0I422_9VIBR</name>
<dbReference type="InterPro" id="IPR014729">
    <property type="entry name" value="Rossmann-like_a/b/a_fold"/>
</dbReference>
<organism evidence="4 5">
    <name type="scientific">Vibrio hepatarius</name>
    <dbReference type="NCBI Taxonomy" id="171383"/>
    <lineage>
        <taxon>Bacteria</taxon>
        <taxon>Pseudomonadati</taxon>
        <taxon>Pseudomonadota</taxon>
        <taxon>Gammaproteobacteria</taxon>
        <taxon>Vibrionales</taxon>
        <taxon>Vibrionaceae</taxon>
        <taxon>Vibrio</taxon>
        <taxon>Vibrio oreintalis group</taxon>
    </lineage>
</organism>
<comment type="similarity">
    <text evidence="1 2">Belongs to the universal stress protein A family.</text>
</comment>
<dbReference type="OrthoDB" id="9792500at2"/>
<comment type="caution">
    <text evidence="4">The sequence shown here is derived from an EMBL/GenBank/DDBJ whole genome shotgun (WGS) entry which is preliminary data.</text>
</comment>
<evidence type="ECO:0000256" key="1">
    <source>
        <dbReference type="ARBA" id="ARBA00008791"/>
    </source>
</evidence>
<dbReference type="RefSeq" id="WP_053407116.1">
    <property type="nucleotide sequence ID" value="NZ_DAIPHI010000005.1"/>
</dbReference>
<evidence type="ECO:0000259" key="3">
    <source>
        <dbReference type="Pfam" id="PF00582"/>
    </source>
</evidence>
<feature type="domain" description="UspA" evidence="3">
    <location>
        <begin position="3"/>
        <end position="125"/>
    </location>
</feature>
<reference evidence="5" key="1">
    <citation type="submission" date="2015-08" db="EMBL/GenBank/DDBJ databases">
        <title>Vibrio galatheae sp. nov., a novel member of the Vibrionaceae family isolated from the Solomon Islands.</title>
        <authorList>
            <person name="Giubergia S."/>
            <person name="Machado H."/>
            <person name="Mateiu R.V."/>
            <person name="Gram L."/>
        </authorList>
    </citation>
    <scope>NUCLEOTIDE SEQUENCE [LARGE SCALE GENOMIC DNA]</scope>
    <source>
        <strain evidence="5">DSM 19134</strain>
    </source>
</reference>
<dbReference type="PIRSF" id="PIRSF006276">
    <property type="entry name" value="UspA"/>
    <property type="match status" value="1"/>
</dbReference>
<dbReference type="Proteomes" id="UP000037530">
    <property type="component" value="Unassembled WGS sequence"/>
</dbReference>
<protein>
    <recommendedName>
        <fullName evidence="2">Universal stress protein</fullName>
    </recommendedName>
</protein>
<accession>A0A0M0I422</accession>
<dbReference type="PATRIC" id="fig|171383.3.peg.80"/>
<dbReference type="STRING" id="171383.AKJ31_00390"/>
<dbReference type="Pfam" id="PF00582">
    <property type="entry name" value="Usp"/>
    <property type="match status" value="1"/>
</dbReference>
<dbReference type="AlphaFoldDB" id="A0A0M0I422"/>
<dbReference type="SUPFAM" id="SSF52402">
    <property type="entry name" value="Adenine nucleotide alpha hydrolases-like"/>
    <property type="match status" value="1"/>
</dbReference>
<proteinExistence type="inferred from homology"/>
<dbReference type="InterPro" id="IPR006015">
    <property type="entry name" value="Universal_stress_UspA"/>
</dbReference>
<evidence type="ECO:0000256" key="2">
    <source>
        <dbReference type="PIRNR" id="PIRNR006276"/>
    </source>
</evidence>
<evidence type="ECO:0000313" key="4">
    <source>
        <dbReference type="EMBL" id="KOO08862.1"/>
    </source>
</evidence>
<dbReference type="InterPro" id="IPR006016">
    <property type="entry name" value="UspA"/>
</dbReference>
<sequence>MNYQHILVAVDLTDSSQTVINRAISIAQQNNSKLSLVFVDVDRVVLEPRDQQSLEQQLKALADQSHYPIDEALIVVGDLHVKLSGMVKEMGIDLVVCGHHHKLWSRLFSSVPKVANAVETDLLVVYLDH</sequence>
<dbReference type="GO" id="GO:0005737">
    <property type="term" value="C:cytoplasm"/>
    <property type="evidence" value="ECO:0007669"/>
    <property type="project" value="UniProtKB-SubCell"/>
</dbReference>
<keyword evidence="2" id="KW-0963">Cytoplasm</keyword>
<keyword evidence="5" id="KW-1185">Reference proteome</keyword>
<dbReference type="EMBL" id="LHPI01000001">
    <property type="protein sequence ID" value="KOO08862.1"/>
    <property type="molecule type" value="Genomic_DNA"/>
</dbReference>
<dbReference type="Gene3D" id="3.40.50.620">
    <property type="entry name" value="HUPs"/>
    <property type="match status" value="1"/>
</dbReference>
<evidence type="ECO:0000313" key="5">
    <source>
        <dbReference type="Proteomes" id="UP000037530"/>
    </source>
</evidence>
<gene>
    <name evidence="4" type="ORF">AKJ31_00390</name>
</gene>